<accession>A0A137NVF9</accession>
<evidence type="ECO:0000313" key="1">
    <source>
        <dbReference type="EMBL" id="KXN66742.1"/>
    </source>
</evidence>
<gene>
    <name evidence="1" type="ORF">CONCODRAFT_11352</name>
</gene>
<sequence length="162" mass="18870">MLQNLSFGMPNLQEVEIRAVDTLDQSKILEFLKANPQLKKLNTEYIEHNEEILKTILSYQLLEHLSINDTDWEGIEVNDLPPNYSIKYLQISDRMSTPLNLQLINACKSIKTLELETNQEFKDLDLSKLERRINNPKLIFNHYTTNIIKEIDVLSLFGSVHI</sequence>
<proteinExistence type="predicted"/>
<evidence type="ECO:0000313" key="2">
    <source>
        <dbReference type="Proteomes" id="UP000070444"/>
    </source>
</evidence>
<dbReference type="Gene3D" id="3.80.10.10">
    <property type="entry name" value="Ribonuclease Inhibitor"/>
    <property type="match status" value="1"/>
</dbReference>
<dbReference type="AlphaFoldDB" id="A0A137NVF9"/>
<dbReference type="InterPro" id="IPR032675">
    <property type="entry name" value="LRR_dom_sf"/>
</dbReference>
<dbReference type="Proteomes" id="UP000070444">
    <property type="component" value="Unassembled WGS sequence"/>
</dbReference>
<reference evidence="1 2" key="1">
    <citation type="journal article" date="2015" name="Genome Biol. Evol.">
        <title>Phylogenomic analyses indicate that early fungi evolved digesting cell walls of algal ancestors of land plants.</title>
        <authorList>
            <person name="Chang Y."/>
            <person name="Wang S."/>
            <person name="Sekimoto S."/>
            <person name="Aerts A.L."/>
            <person name="Choi C."/>
            <person name="Clum A."/>
            <person name="LaButti K.M."/>
            <person name="Lindquist E.A."/>
            <person name="Yee Ngan C."/>
            <person name="Ohm R.A."/>
            <person name="Salamov A.A."/>
            <person name="Grigoriev I.V."/>
            <person name="Spatafora J.W."/>
            <person name="Berbee M.L."/>
        </authorList>
    </citation>
    <scope>NUCLEOTIDE SEQUENCE [LARGE SCALE GENOMIC DNA]</scope>
    <source>
        <strain evidence="1 2">NRRL 28638</strain>
    </source>
</reference>
<organism evidence="1 2">
    <name type="scientific">Conidiobolus coronatus (strain ATCC 28846 / CBS 209.66 / NRRL 28638)</name>
    <name type="common">Delacroixia coronata</name>
    <dbReference type="NCBI Taxonomy" id="796925"/>
    <lineage>
        <taxon>Eukaryota</taxon>
        <taxon>Fungi</taxon>
        <taxon>Fungi incertae sedis</taxon>
        <taxon>Zoopagomycota</taxon>
        <taxon>Entomophthoromycotina</taxon>
        <taxon>Entomophthoromycetes</taxon>
        <taxon>Entomophthorales</taxon>
        <taxon>Ancylistaceae</taxon>
        <taxon>Conidiobolus</taxon>
    </lineage>
</organism>
<dbReference type="EMBL" id="KQ964694">
    <property type="protein sequence ID" value="KXN66742.1"/>
    <property type="molecule type" value="Genomic_DNA"/>
</dbReference>
<name>A0A137NVF9_CONC2</name>
<protein>
    <recommendedName>
        <fullName evidence="3">RNI-like protein</fullName>
    </recommendedName>
</protein>
<dbReference type="SUPFAM" id="SSF52047">
    <property type="entry name" value="RNI-like"/>
    <property type="match status" value="1"/>
</dbReference>
<evidence type="ECO:0008006" key="3">
    <source>
        <dbReference type="Google" id="ProtNLM"/>
    </source>
</evidence>
<keyword evidence="2" id="KW-1185">Reference proteome</keyword>